<feature type="compositionally biased region" description="Polar residues" evidence="10">
    <location>
        <begin position="247"/>
        <end position="268"/>
    </location>
</feature>
<evidence type="ECO:0000256" key="2">
    <source>
        <dbReference type="ARBA" id="ARBA00004727"/>
    </source>
</evidence>
<dbReference type="AlphaFoldDB" id="W9RQN2"/>
<evidence type="ECO:0000313" key="12">
    <source>
        <dbReference type="EMBL" id="EXC03893.1"/>
    </source>
</evidence>
<keyword evidence="6" id="KW-0808">Transferase</keyword>
<dbReference type="Proteomes" id="UP000030645">
    <property type="component" value="Unassembled WGS sequence"/>
</dbReference>
<evidence type="ECO:0000256" key="7">
    <source>
        <dbReference type="ARBA" id="ARBA00022922"/>
    </source>
</evidence>
<name>W9RQN2_9ROSA</name>
<evidence type="ECO:0000313" key="13">
    <source>
        <dbReference type="Proteomes" id="UP000030645"/>
    </source>
</evidence>
<dbReference type="GO" id="GO:0019252">
    <property type="term" value="P:starch biosynthetic process"/>
    <property type="evidence" value="ECO:0007669"/>
    <property type="project" value="UniProtKB-UniPathway"/>
</dbReference>
<evidence type="ECO:0000259" key="11">
    <source>
        <dbReference type="Pfam" id="PF08323"/>
    </source>
</evidence>
<feature type="compositionally biased region" description="Basic and acidic residues" evidence="10">
    <location>
        <begin position="158"/>
        <end position="182"/>
    </location>
</feature>
<feature type="coiled-coil region" evidence="9">
    <location>
        <begin position="565"/>
        <end position="592"/>
    </location>
</feature>
<dbReference type="GO" id="GO:0009011">
    <property type="term" value="F:alpha-1,4-glucan glucosyltransferase (ADP-glucose donor) activity"/>
    <property type="evidence" value="ECO:0007669"/>
    <property type="project" value="UniProtKB-EC"/>
</dbReference>
<evidence type="ECO:0000256" key="10">
    <source>
        <dbReference type="SAM" id="MobiDB-lite"/>
    </source>
</evidence>
<dbReference type="Pfam" id="PF08323">
    <property type="entry name" value="Glyco_transf_5"/>
    <property type="match status" value="1"/>
</dbReference>
<evidence type="ECO:0000256" key="9">
    <source>
        <dbReference type="SAM" id="Coils"/>
    </source>
</evidence>
<feature type="compositionally biased region" description="Low complexity" evidence="10">
    <location>
        <begin position="313"/>
        <end position="343"/>
    </location>
</feature>
<evidence type="ECO:0000256" key="4">
    <source>
        <dbReference type="ARBA" id="ARBA00012588"/>
    </source>
</evidence>
<gene>
    <name evidence="12" type="ORF">L484_016097</name>
</gene>
<keyword evidence="5" id="KW-0328">Glycosyltransferase</keyword>
<comment type="pathway">
    <text evidence="2">Glycan biosynthesis; starch biosynthesis.</text>
</comment>
<sequence length="1137" mass="128711">MTQSGMTWYEQKQVLIGKAMRGYEEDELHPAMEDEYADYEDDGYGQEEEEEEEEEEAPQPTKEELEYLELRQRLKERFRKKLKNDGGSTPNNSSDRKRKLPNDNFGSFFGPSQPIISQRVIQETKSLLETQHLTSKVSNSAHPKKRSSSSSTAGSKPGVHDKKARVLNEVKSKVQKLKDTRDYSFLLSEDAQLPAPAKEPPQRNVPLQSADTRLAQVPVKSKQALGNNGRQVHGNHGERKSVPMNGHPSSKVGSNKLPSASRPNSSQTDSRKQHSSNNGTGPGRPLAPKGMPSKTPTSMEKKVATPAAKSSAPSMPRPSMQKPPSSKQQPSISKQQPSISKQQLEQRRELQGSTKAKVLPKQPAGLSRPQINKPQRPISSHPTSHDNRPKKKPVRRYSDDEDDDEGQQAISMIRQMFRYNPNKFVDRDDDLDSMEANFDDIMREEQRSAKIAKKEDEEQLRLIEKEERLERLAKSKKLKHWRIEMELRGVKMKALISTATIQRSPRLPQPLVSVKPRFASSCLRLEGHGNADISQSSNGEETKHNEIWRLFKEAQQNILYLNKQRLKAVEELNRINEENKLLLDKIEELELGKQAFFGKDKLSLCWELLLRIDSMALTGVITTREASDLRRLIMDHRVSVDEVFIDTEQKNDVEFLAELQHFSDRSKKNALHIVHICTEMAPLVSVGSLASYIMGLSRALQRKGHLVEVILPKYVSLDLDEVQGLHEIDADSYSYFNGQLHENSIWTGVVYGIGVTLIEPKYYSSFFNRERVYGYPDDFERFSYFSRASLDYIVKSGKQPDVLHIHNWETAIVGPLFWDIFAKQCLEQLDKLELCGLDPRSLHRPDRLQDNNKNHLVNILKGGVVYSNKVVIMSSIHSKSKVIHSLSNGLESTLNIHKDKLVVSPFGFDSSTWDPSKDDSLLENYSVDDMDGKTTCKVALQQYVGFSENSSNIVVGCVFAEVSDVDLENLKAIVWSAIGSGVQFIIMDNSIMPHVNRGLESFQEELKDEDVRFVLGHDESLLHLIFAGSDIILCQSFHDPLFQVPLKALRYGAAPIALTSNNNRFRNFANHDNATNKFARFVSSTFGSMSIIEALDEIKTNPSKWKPKIMEGMSMDFSWDGECCDIHVSAYASIKKL</sequence>
<evidence type="ECO:0000256" key="8">
    <source>
        <dbReference type="ARBA" id="ARBA00023054"/>
    </source>
</evidence>
<keyword evidence="13" id="KW-1185">Reference proteome</keyword>
<feature type="domain" description="Starch synthase catalytic" evidence="11">
    <location>
        <begin position="672"/>
        <end position="894"/>
    </location>
</feature>
<keyword evidence="7" id="KW-0750">Starch biosynthesis</keyword>
<dbReference type="EC" id="2.4.1.21" evidence="4"/>
<dbReference type="InterPro" id="IPR013534">
    <property type="entry name" value="Starch_synth_cat_dom"/>
</dbReference>
<dbReference type="STRING" id="981085.W9RQN2"/>
<dbReference type="PANTHER" id="PTHR46083:SF3">
    <property type="entry name" value="UDP-GLYCOSYLTRANSFERASE SUPERFAMILY PROTEIN"/>
    <property type="match status" value="1"/>
</dbReference>
<dbReference type="SUPFAM" id="SSF53756">
    <property type="entry name" value="UDP-Glycosyltransferase/glycogen phosphorylase"/>
    <property type="match status" value="1"/>
</dbReference>
<dbReference type="EMBL" id="KE345419">
    <property type="protein sequence ID" value="EXC03893.1"/>
    <property type="molecule type" value="Genomic_DNA"/>
</dbReference>
<evidence type="ECO:0000256" key="5">
    <source>
        <dbReference type="ARBA" id="ARBA00022676"/>
    </source>
</evidence>
<dbReference type="UniPathway" id="UPA00152"/>
<comment type="similarity">
    <text evidence="3">Belongs to the SPT2 family.</text>
</comment>
<dbReference type="InterPro" id="IPR013256">
    <property type="entry name" value="Chromatin_SPT2"/>
</dbReference>
<feature type="compositionally biased region" description="Acidic residues" evidence="10">
    <location>
        <begin position="33"/>
        <end position="57"/>
    </location>
</feature>
<organism evidence="12 13">
    <name type="scientific">Morus notabilis</name>
    <dbReference type="NCBI Taxonomy" id="981085"/>
    <lineage>
        <taxon>Eukaryota</taxon>
        <taxon>Viridiplantae</taxon>
        <taxon>Streptophyta</taxon>
        <taxon>Embryophyta</taxon>
        <taxon>Tracheophyta</taxon>
        <taxon>Spermatophyta</taxon>
        <taxon>Magnoliopsida</taxon>
        <taxon>eudicotyledons</taxon>
        <taxon>Gunneridae</taxon>
        <taxon>Pentapetalae</taxon>
        <taxon>rosids</taxon>
        <taxon>fabids</taxon>
        <taxon>Rosales</taxon>
        <taxon>Moraceae</taxon>
        <taxon>Moreae</taxon>
        <taxon>Morus</taxon>
    </lineage>
</organism>
<accession>W9RQN2</accession>
<feature type="compositionally biased region" description="Polar residues" evidence="10">
    <location>
        <begin position="369"/>
        <end position="382"/>
    </location>
</feature>
<reference evidence="13" key="1">
    <citation type="submission" date="2013-01" db="EMBL/GenBank/DDBJ databases">
        <title>Draft Genome Sequence of a Mulberry Tree, Morus notabilis C.K. Schneid.</title>
        <authorList>
            <person name="He N."/>
            <person name="Zhao S."/>
        </authorList>
    </citation>
    <scope>NUCLEOTIDE SEQUENCE</scope>
</reference>
<dbReference type="eggNOG" id="ENOG502QVHB">
    <property type="taxonomic scope" value="Eukaryota"/>
</dbReference>
<dbReference type="Gene3D" id="3.40.50.2000">
    <property type="entry name" value="Glycogen Phosphorylase B"/>
    <property type="match status" value="2"/>
</dbReference>
<evidence type="ECO:0000256" key="6">
    <source>
        <dbReference type="ARBA" id="ARBA00022679"/>
    </source>
</evidence>
<evidence type="ECO:0000256" key="1">
    <source>
        <dbReference type="ARBA" id="ARBA00001478"/>
    </source>
</evidence>
<evidence type="ECO:0000256" key="3">
    <source>
        <dbReference type="ARBA" id="ARBA00006461"/>
    </source>
</evidence>
<dbReference type="SMART" id="SM00784">
    <property type="entry name" value="SPT2"/>
    <property type="match status" value="1"/>
</dbReference>
<dbReference type="Pfam" id="PF08243">
    <property type="entry name" value="SPT2"/>
    <property type="match status" value="1"/>
</dbReference>
<feature type="region of interest" description="Disordered" evidence="10">
    <location>
        <begin position="25"/>
        <end position="113"/>
    </location>
</feature>
<comment type="catalytic activity">
    <reaction evidence="1">
        <text>[(1-&gt;4)-alpha-D-glucosyl](n) + ADP-alpha-D-glucose = [(1-&gt;4)-alpha-D-glucosyl](n+1) + ADP + H(+)</text>
        <dbReference type="Rhea" id="RHEA:18189"/>
        <dbReference type="Rhea" id="RHEA-COMP:9584"/>
        <dbReference type="Rhea" id="RHEA-COMP:9587"/>
        <dbReference type="ChEBI" id="CHEBI:15378"/>
        <dbReference type="ChEBI" id="CHEBI:15444"/>
        <dbReference type="ChEBI" id="CHEBI:57498"/>
        <dbReference type="ChEBI" id="CHEBI:456216"/>
        <dbReference type="EC" id="2.4.1.21"/>
    </reaction>
</comment>
<dbReference type="PANTHER" id="PTHR46083">
    <property type="match status" value="1"/>
</dbReference>
<proteinExistence type="inferred from homology"/>
<feature type="region of interest" description="Disordered" evidence="10">
    <location>
        <begin position="131"/>
        <end position="406"/>
    </location>
</feature>
<protein>
    <recommendedName>
        <fullName evidence="4">starch synthase</fullName>
        <ecNumber evidence="4">2.4.1.21</ecNumber>
    </recommendedName>
</protein>
<feature type="compositionally biased region" description="Basic and acidic residues" evidence="10">
    <location>
        <begin position="61"/>
        <end position="75"/>
    </location>
</feature>
<keyword evidence="8 9" id="KW-0175">Coiled coil</keyword>